<protein>
    <submittedName>
        <fullName evidence="1">Uncharacterized protein</fullName>
    </submittedName>
</protein>
<name>A0AAV4QZA9_CAEEX</name>
<reference evidence="1 2" key="1">
    <citation type="submission" date="2021-06" db="EMBL/GenBank/DDBJ databases">
        <title>Caerostris extrusa draft genome.</title>
        <authorList>
            <person name="Kono N."/>
            <person name="Arakawa K."/>
        </authorList>
    </citation>
    <scope>NUCLEOTIDE SEQUENCE [LARGE SCALE GENOMIC DNA]</scope>
</reference>
<evidence type="ECO:0000313" key="1">
    <source>
        <dbReference type="EMBL" id="GIY13083.1"/>
    </source>
</evidence>
<gene>
    <name evidence="1" type="ORF">CEXT_62711</name>
</gene>
<dbReference type="EMBL" id="BPLR01006891">
    <property type="protein sequence ID" value="GIY13083.1"/>
    <property type="molecule type" value="Genomic_DNA"/>
</dbReference>
<organism evidence="1 2">
    <name type="scientific">Caerostris extrusa</name>
    <name type="common">Bark spider</name>
    <name type="synonym">Caerostris bankana</name>
    <dbReference type="NCBI Taxonomy" id="172846"/>
    <lineage>
        <taxon>Eukaryota</taxon>
        <taxon>Metazoa</taxon>
        <taxon>Ecdysozoa</taxon>
        <taxon>Arthropoda</taxon>
        <taxon>Chelicerata</taxon>
        <taxon>Arachnida</taxon>
        <taxon>Araneae</taxon>
        <taxon>Araneomorphae</taxon>
        <taxon>Entelegynae</taxon>
        <taxon>Araneoidea</taxon>
        <taxon>Araneidae</taxon>
        <taxon>Caerostris</taxon>
    </lineage>
</organism>
<accession>A0AAV4QZA9</accession>
<proteinExistence type="predicted"/>
<dbReference type="AlphaFoldDB" id="A0AAV4QZA9"/>
<comment type="caution">
    <text evidence="1">The sequence shown here is derived from an EMBL/GenBank/DDBJ whole genome shotgun (WGS) entry which is preliminary data.</text>
</comment>
<sequence>MNQIKNKGLFCKQTHKALSRYVVQKHRPFSSPTMIGASVKYSNYKYRSLSYNFVAVFIVMLSRKLNALLLHFRARVENYRINSTESFDKADQNQRSVTSR</sequence>
<keyword evidence="2" id="KW-1185">Reference proteome</keyword>
<dbReference type="Proteomes" id="UP001054945">
    <property type="component" value="Unassembled WGS sequence"/>
</dbReference>
<evidence type="ECO:0000313" key="2">
    <source>
        <dbReference type="Proteomes" id="UP001054945"/>
    </source>
</evidence>